<dbReference type="Gene3D" id="3.90.830.10">
    <property type="entry name" value="Syntaxin Binding Protein 1, Chain A, domain 2"/>
    <property type="match status" value="1"/>
</dbReference>
<dbReference type="Pfam" id="PF00995">
    <property type="entry name" value="Sec1"/>
    <property type="match status" value="1"/>
</dbReference>
<evidence type="ECO:0000256" key="1">
    <source>
        <dbReference type="ARBA" id="ARBA00009884"/>
    </source>
</evidence>
<dbReference type="InParanoid" id="A0A6P8IRD1"/>
<dbReference type="InterPro" id="IPR001619">
    <property type="entry name" value="Sec1-like"/>
</dbReference>
<name>A0A6P8IRD1_ACTTE</name>
<keyword evidence="2" id="KW-1185">Reference proteome</keyword>
<dbReference type="Gene3D" id="3.40.50.2060">
    <property type="match status" value="1"/>
</dbReference>
<dbReference type="Gene3D" id="1.25.40.60">
    <property type="match status" value="1"/>
</dbReference>
<organism evidence="2 3">
    <name type="scientific">Actinia tenebrosa</name>
    <name type="common">Australian red waratah sea anemone</name>
    <dbReference type="NCBI Taxonomy" id="6105"/>
    <lineage>
        <taxon>Eukaryota</taxon>
        <taxon>Metazoa</taxon>
        <taxon>Cnidaria</taxon>
        <taxon>Anthozoa</taxon>
        <taxon>Hexacorallia</taxon>
        <taxon>Actiniaria</taxon>
        <taxon>Actiniidae</taxon>
        <taxon>Actinia</taxon>
    </lineage>
</organism>
<comment type="similarity">
    <text evidence="1">Belongs to the STXBP/unc-18/SEC1 family.</text>
</comment>
<sequence length="586" mass="67730">MAIFKRYKWVLVLDYLGKKIISSCMKMHEIIDNGVTIVENLERHRQPIQMLEAVYILTPDEMSIQRIVADFEEGRPLRYKVAHIFFTEVCPDHLLAPLRMIRPYVKTLKEIDIAFVPREKQVFSLDCPWAFKKFYSTTVRNADRIDNMEKMAEQLATLCASLGEYPSVRYRHESSRLGEFARFLKDKLDIYKLDDPAMGEGSPQKSKSQLLLLDRGFDPVSPLLHELTYQAMAYDLLDIQNDVFKYQCSTESQAEDYKEAILDVSEDDEFWVKLRHLHIADVTRKVPEEIKTFSDQERLPVSDDKLKDLQSLLKKAPEYQRQVRKFLAHFTIAENCMNLYKEIVEKLCRVEQDLATGEDKEGEPLKEPVVRHIMPILLDPKVSTNNRVRVILLYILLRNGISEENFNKLCEHAEITTADRTAILNMVHLGIPITLETCSRKVRVKRKQRTETFYLTSRWVPYVKDLIEDVTEGRLSDRLYPYLIKRSIDLSAPSPVVSARRATPAKLEKASTETRDVPRLVVFIMGGVSYSETRAAYEVAASNSEWEILIGMILSWTFAITPGSSHCLYLSTRPIYPVHHSTLPST</sequence>
<accession>A0A6P8IRD1</accession>
<dbReference type="Gene3D" id="3.40.50.1910">
    <property type="match status" value="1"/>
</dbReference>
<evidence type="ECO:0000313" key="3">
    <source>
        <dbReference type="RefSeq" id="XP_031568823.1"/>
    </source>
</evidence>
<gene>
    <name evidence="3" type="primary">LOC116303431</name>
</gene>
<dbReference type="KEGG" id="aten:116303431"/>
<dbReference type="Proteomes" id="UP000515163">
    <property type="component" value="Unplaced"/>
</dbReference>
<dbReference type="RefSeq" id="XP_031568823.1">
    <property type="nucleotide sequence ID" value="XM_031712963.1"/>
</dbReference>
<dbReference type="OrthoDB" id="2228at2759"/>
<reference evidence="3" key="1">
    <citation type="submission" date="2025-08" db="UniProtKB">
        <authorList>
            <consortium name="RefSeq"/>
        </authorList>
    </citation>
    <scope>IDENTIFICATION</scope>
    <source>
        <tissue evidence="3">Tentacle</tissue>
    </source>
</reference>
<dbReference type="InterPro" id="IPR043154">
    <property type="entry name" value="Sec-1-like_dom1"/>
</dbReference>
<dbReference type="PANTHER" id="PTHR11679">
    <property type="entry name" value="VESICLE PROTEIN SORTING-ASSOCIATED"/>
    <property type="match status" value="1"/>
</dbReference>
<dbReference type="PIRSF" id="PIRSF005715">
    <property type="entry name" value="VPS45_Sec1"/>
    <property type="match status" value="1"/>
</dbReference>
<dbReference type="GO" id="GO:0016192">
    <property type="term" value="P:vesicle-mediated transport"/>
    <property type="evidence" value="ECO:0007669"/>
    <property type="project" value="InterPro"/>
</dbReference>
<dbReference type="GeneID" id="116303431"/>
<protein>
    <submittedName>
        <fullName evidence="3">Syntaxin-binding protein 1-like</fullName>
    </submittedName>
</protein>
<dbReference type="InterPro" id="IPR036045">
    <property type="entry name" value="Sec1-like_sf"/>
</dbReference>
<dbReference type="AlphaFoldDB" id="A0A6P8IRD1"/>
<dbReference type="InterPro" id="IPR027482">
    <property type="entry name" value="Sec1-like_dom2"/>
</dbReference>
<proteinExistence type="inferred from homology"/>
<dbReference type="InterPro" id="IPR043127">
    <property type="entry name" value="Sec-1-like_dom3a"/>
</dbReference>
<dbReference type="SUPFAM" id="SSF56815">
    <property type="entry name" value="Sec1/munc18-like (SM) proteins"/>
    <property type="match status" value="1"/>
</dbReference>
<evidence type="ECO:0000313" key="2">
    <source>
        <dbReference type="Proteomes" id="UP000515163"/>
    </source>
</evidence>